<dbReference type="GO" id="GO:0016020">
    <property type="term" value="C:membrane"/>
    <property type="evidence" value="ECO:0007669"/>
    <property type="project" value="InterPro"/>
</dbReference>
<dbReference type="GO" id="GO:0098703">
    <property type="term" value="P:calcium ion import across plasma membrane"/>
    <property type="evidence" value="ECO:0007669"/>
    <property type="project" value="TreeGrafter"/>
</dbReference>
<evidence type="ECO:0000256" key="4">
    <source>
        <dbReference type="ARBA" id="ARBA00023065"/>
    </source>
</evidence>
<comment type="caution">
    <text evidence="6">The sequence shown here is derived from an EMBL/GenBank/DDBJ whole genome shotgun (WGS) entry which is preliminary data.</text>
</comment>
<evidence type="ECO:0000259" key="5">
    <source>
        <dbReference type="SMART" id="SM00237"/>
    </source>
</evidence>
<keyword evidence="2" id="KW-0677">Repeat</keyword>
<dbReference type="EMBL" id="CASHTH010003227">
    <property type="protein sequence ID" value="CAI8041943.1"/>
    <property type="molecule type" value="Genomic_DNA"/>
</dbReference>
<dbReference type="Proteomes" id="UP001174909">
    <property type="component" value="Unassembled WGS sequence"/>
</dbReference>
<keyword evidence="4" id="KW-0813">Transport</keyword>
<evidence type="ECO:0000313" key="7">
    <source>
        <dbReference type="Proteomes" id="UP001174909"/>
    </source>
</evidence>
<dbReference type="InterPro" id="IPR051171">
    <property type="entry name" value="CaCA"/>
</dbReference>
<feature type="domain" description="Calx-beta" evidence="5">
    <location>
        <begin position="2017"/>
        <end position="2118"/>
    </location>
</feature>
<gene>
    <name evidence="6" type="ORF">GBAR_LOCUS23279</name>
</gene>
<feature type="domain" description="Calx-beta" evidence="5">
    <location>
        <begin position="736"/>
        <end position="841"/>
    </location>
</feature>
<feature type="domain" description="Calx-beta" evidence="5">
    <location>
        <begin position="978"/>
        <end position="1077"/>
    </location>
</feature>
<keyword evidence="7" id="KW-1185">Reference proteome</keyword>
<evidence type="ECO:0000256" key="1">
    <source>
        <dbReference type="ARBA" id="ARBA00022729"/>
    </source>
</evidence>
<dbReference type="Pfam" id="PF03160">
    <property type="entry name" value="Calx-beta"/>
    <property type="match status" value="10"/>
</dbReference>
<feature type="non-terminal residue" evidence="6">
    <location>
        <position position="2337"/>
    </location>
</feature>
<dbReference type="PANTHER" id="PTHR11878">
    <property type="entry name" value="SODIUM/CALCIUM EXCHANGER"/>
    <property type="match status" value="1"/>
</dbReference>
<evidence type="ECO:0000256" key="3">
    <source>
        <dbReference type="ARBA" id="ARBA00022837"/>
    </source>
</evidence>
<feature type="domain" description="Calx-beta" evidence="5">
    <location>
        <begin position="857"/>
        <end position="962"/>
    </location>
</feature>
<keyword evidence="1" id="KW-0732">Signal</keyword>
<dbReference type="GO" id="GO:0005432">
    <property type="term" value="F:calcium:sodium antiporter activity"/>
    <property type="evidence" value="ECO:0007669"/>
    <property type="project" value="TreeGrafter"/>
</dbReference>
<dbReference type="GO" id="GO:0007154">
    <property type="term" value="P:cell communication"/>
    <property type="evidence" value="ECO:0007669"/>
    <property type="project" value="InterPro"/>
</dbReference>
<evidence type="ECO:0000256" key="2">
    <source>
        <dbReference type="ARBA" id="ARBA00022737"/>
    </source>
</evidence>
<feature type="domain" description="Calx-beta" evidence="5">
    <location>
        <begin position="1348"/>
        <end position="1453"/>
    </location>
</feature>
<name>A0AA35T6M3_GEOBA</name>
<dbReference type="InterPro" id="IPR003644">
    <property type="entry name" value="Calx_beta"/>
</dbReference>
<dbReference type="PANTHER" id="PTHR11878:SF76">
    <property type="entry name" value="CALX-BETA DOMAIN-CONTAINING PROTEIN"/>
    <property type="match status" value="1"/>
</dbReference>
<feature type="domain" description="Calx-beta" evidence="5">
    <location>
        <begin position="1917"/>
        <end position="2001"/>
    </location>
</feature>
<feature type="domain" description="Calx-beta" evidence="5">
    <location>
        <begin position="1589"/>
        <end position="1689"/>
    </location>
</feature>
<feature type="domain" description="Calx-beta" evidence="5">
    <location>
        <begin position="1232"/>
        <end position="1332"/>
    </location>
</feature>
<evidence type="ECO:0000313" key="6">
    <source>
        <dbReference type="EMBL" id="CAI8041943.1"/>
    </source>
</evidence>
<keyword evidence="4" id="KW-0406">Ion transport</keyword>
<feature type="domain" description="Calx-beta" evidence="5">
    <location>
        <begin position="544"/>
        <end position="649"/>
    </location>
</feature>
<feature type="domain" description="Calx-beta" evidence="5">
    <location>
        <begin position="1469"/>
        <end position="1574"/>
    </location>
</feature>
<feature type="domain" description="Calx-beta" evidence="5">
    <location>
        <begin position="1705"/>
        <end position="1810"/>
    </location>
</feature>
<dbReference type="GO" id="GO:0098794">
    <property type="term" value="C:postsynapse"/>
    <property type="evidence" value="ECO:0007669"/>
    <property type="project" value="TreeGrafter"/>
</dbReference>
<organism evidence="6 7">
    <name type="scientific">Geodia barretti</name>
    <name type="common">Barrett's horny sponge</name>
    <dbReference type="NCBI Taxonomy" id="519541"/>
    <lineage>
        <taxon>Eukaryota</taxon>
        <taxon>Metazoa</taxon>
        <taxon>Porifera</taxon>
        <taxon>Demospongiae</taxon>
        <taxon>Heteroscleromorpha</taxon>
        <taxon>Tetractinellida</taxon>
        <taxon>Astrophorina</taxon>
        <taxon>Geodiidae</taxon>
        <taxon>Geodia</taxon>
    </lineage>
</organism>
<accession>A0AA35T6M3</accession>
<protein>
    <submittedName>
        <fullName evidence="6">Extracellular matrix protein FRAS1</fullName>
    </submittedName>
</protein>
<dbReference type="SUPFAM" id="SSF141072">
    <property type="entry name" value="CalX-like"/>
    <property type="match status" value="20"/>
</dbReference>
<dbReference type="Gene3D" id="2.60.40.2030">
    <property type="match status" value="19"/>
</dbReference>
<dbReference type="InterPro" id="IPR038081">
    <property type="entry name" value="CalX-like_sf"/>
</dbReference>
<feature type="domain" description="Calx-beta" evidence="5">
    <location>
        <begin position="1"/>
        <end position="99"/>
    </location>
</feature>
<feature type="domain" description="Calx-beta" evidence="5">
    <location>
        <begin position="237"/>
        <end position="338"/>
    </location>
</feature>
<proteinExistence type="predicted"/>
<reference evidence="6" key="1">
    <citation type="submission" date="2023-03" db="EMBL/GenBank/DDBJ databases">
        <authorList>
            <person name="Steffen K."/>
            <person name="Cardenas P."/>
        </authorList>
    </citation>
    <scope>NUCLEOTIDE SEQUENCE</scope>
</reference>
<feature type="domain" description="Calx-beta" evidence="5">
    <location>
        <begin position="354"/>
        <end position="459"/>
    </location>
</feature>
<keyword evidence="3" id="KW-0106">Calcium</keyword>
<sequence>DDDDATVGLEEIFYSVNEGASLEVCARVTSPNISCPINYGFSLMISTAPIDAVTGEDYEPLNNKKLYFEPCQTKSCINISTIEDGCVVELVKNFTVMLRRDAVDGIKIAPSEASIVIHDSDVAYVRIVGGRRDVPVNEGDGYARLFLATTDEFGSMTCRVLFDFTVAVYTEAGTATINKDYEHSSRNIQFSRDLVESVGIRIIDDDTVDSNREETFQVILQNTPGVMQRIKLVRTPVTVVIRDNDVATFGLERAFCQVDEDVTLRVCVVLRDMKQDCPVEFPFDLRLKAIAATATSGDHDANANDITIEKCSRSQCTNITVYDDSSLEFDETFYIFLLKFPNHDARILLDVVKKTVTIEDNDNISIIFDYPAIVVEGFPVLVCLLIEGSPRSDCPSSFEIRVLLWTDDGTATYRGSLPDYVRQIRTLTIPVCAKDFCYSISAIDNLSVEKHEYFYVTLTHGSNGYLNERINIPTPTKRYEILDDDNAADYDRSRVDVTFRPCVARQCVAVPIIDDCSLERDENFTISLEPEVFLTDRIITGDSLTVTIEDNDNTFIEMEHTEYKVFENASQIEVCAVIRPAGCRPSIEFPVRIYTRSDSAEATGLSADYVSAETNLIFSSSVNKACMTINILDNIQVEHLEESFYVTLEQVANTPGGVILTRNIAEVIIVDNDDEMDYVSQDAMGDLTIEACHRRQCFSVRIVDTKEVEEEESFDISLVRNNGLDPLIQIGTRSTTTVTIRDDDTATFGLTEAEYRVEEGQTLTETVCVELLEGSGDCVVPFSINVIFNTRNISADSPGDYEALSGVEACIPPCTSLFCVNLETVNDELIEGDENLYVSLTRGFSWDSRIILNRSHSEVTIEDDDAARVTIQSSNYRVNEADRRVTICARVRSPFPVSADCELDFSFSVRLVPIAGTAGPSDYGSSITVYFARCDNEACATINIRDDSVMEKAEEEFIVSLQSANTDTRVRASARTSTLQITDDDDVTIGLQYSAYTVEESSGRVQVCALINGTSDIYSTVRLATSSSTAGTGTPSDFYSESHSVTFKPRISRQCVYFNITDDNIVEEREYFNVTLGRTADLDDRVQLRQTSTTIFIDDNDTATFGLTEAEYRVEEGQTLTETVCVELLEESGDCVVPFPINVIFNTRDMSVSADCELDFSFSVRLVPIAGTAGPSDYGSSITVYFARCDNEACATINISDDTIMEKAEEEFIVSLQSANIDTRVRASARTSTVQITDDDHVTIGLQYSAYTVEESSGRVQVCALINGTSDIYSTVRLATISGTAGTGTPSDFYSESHSVTFKPRISRQCVYLNITDDNIVEEREYFNVTLGRTADLDDRVQLRQTSTTIFILDDDTATFGLTEAEYRVEEGQTLTETVCVELLEESGDCVVPFPINVIFNTRDMSADSPGDYEALSAVEACIPPCTSLFCVNLETVNDELIEGDENLYVSLTRGFSWDSRIILNRSHSEVTIEDDDSARVTIQNSNYRVNEADRRVTICAQVRSPFPVSADCELDFSFSVRLVRIARTAGPSDYGSSITLYFARCAMEACGTISIRDDSILEKGEEEFIVSLQSANTDTRVRVSRRTSTVHITDDDDVTIGLQYGAYTVEESSGRVQVCALMSGTSDIYSTVRLATISGTAGIGTPSDFDSESHNMTFKPRISRQCVYFNITDDNIVEEREYFNVNLGRTADLDDRVQLRQTSTTIFILDDDTATFGLTEAEYRVEEGQTLTETVCVELLEGSGDCVVPFSINVIFNTRNISADSPGDYEALSGVEACIPPCTSLFCVNLETVNDELIEGDENLYVSLTRGFSWDSRIILNRSHSEVTIEDDDSARVTIQNSNYRVNEADRRVTICAQVRSPFPVSADCELDFSFSVRLVRIARTAGPSDYGSSITLYFARCAMEACGTISIRDDSILEKGEEEFIVSLQSANTDTRVRVSRRTSTVHITDDDDTGTPSDFDSESHSVTFKPRSSRQCVYFNITDDNIVEEREYFNVTLGRTADLDDRVQLGRISTTIFINDNDRARVRLDPPVKENSEGRSVELCAVVESASRGSHLEYDFNITFYIGGTADKGEDYSGLESYLTIPKCRNRQCMTIQITEDQVVEMNETILVSISRSVNSVSYDRSNATITIYDNDNAMVRLKSLYQIVRENVGRVSVCAVVSGHPVKSIAFPFYIRFTFNPDSATYPEDFSTTQVDVRYDPVRNEACAQLVVVDSAVLELPESLYVEIALRDDISAIQISNTHNFGIIEIMDDDDVFEVDTAQELSQGDGIDEERRGLYKLLFDTCQRRFCFDVSRRDLTSEDRGRFKMTVTRTPDHGRITEIVSNVGYIEIR</sequence>
<dbReference type="SMART" id="SM00237">
    <property type="entry name" value="Calx_beta"/>
    <property type="match status" value="14"/>
</dbReference>